<keyword evidence="7" id="KW-0408">Iron</keyword>
<keyword evidence="3" id="KW-0001">2Fe-2S</keyword>
<dbReference type="SUPFAM" id="SSF54292">
    <property type="entry name" value="2Fe-2S ferredoxin-like"/>
    <property type="match status" value="1"/>
</dbReference>
<dbReference type="Pfam" id="PF00175">
    <property type="entry name" value="NAD_binding_1"/>
    <property type="match status" value="1"/>
</dbReference>
<evidence type="ECO:0000256" key="8">
    <source>
        <dbReference type="ARBA" id="ARBA00023014"/>
    </source>
</evidence>
<accession>A0A367GL76</accession>
<evidence type="ECO:0000313" key="11">
    <source>
        <dbReference type="EMBL" id="RCH53755.1"/>
    </source>
</evidence>
<evidence type="ECO:0000256" key="4">
    <source>
        <dbReference type="ARBA" id="ARBA00022723"/>
    </source>
</evidence>
<evidence type="ECO:0000256" key="7">
    <source>
        <dbReference type="ARBA" id="ARBA00023004"/>
    </source>
</evidence>
<dbReference type="InterPro" id="IPR001709">
    <property type="entry name" value="Flavoprot_Pyr_Nucl_cyt_Rdtase"/>
</dbReference>
<dbReference type="InterPro" id="IPR050415">
    <property type="entry name" value="MRET"/>
</dbReference>
<evidence type="ECO:0000256" key="2">
    <source>
        <dbReference type="ARBA" id="ARBA00022630"/>
    </source>
</evidence>
<dbReference type="InterPro" id="IPR001041">
    <property type="entry name" value="2Fe-2S_ferredoxin-type"/>
</dbReference>
<dbReference type="PROSITE" id="PS51085">
    <property type="entry name" value="2FE2S_FER_2"/>
    <property type="match status" value="1"/>
</dbReference>
<dbReference type="GO" id="GO:0051537">
    <property type="term" value="F:2 iron, 2 sulfur cluster binding"/>
    <property type="evidence" value="ECO:0007669"/>
    <property type="project" value="UniProtKB-KW"/>
</dbReference>
<dbReference type="Gene3D" id="2.40.30.10">
    <property type="entry name" value="Translation factors"/>
    <property type="match status" value="1"/>
</dbReference>
<dbReference type="InterPro" id="IPR017938">
    <property type="entry name" value="Riboflavin_synthase-like_b-brl"/>
</dbReference>
<gene>
    <name evidence="11" type="ORF">DJ568_16080</name>
</gene>
<comment type="caution">
    <text evidence="11">The sequence shown here is derived from an EMBL/GenBank/DDBJ whole genome shotgun (WGS) entry which is preliminary data.</text>
</comment>
<proteinExistence type="predicted"/>
<keyword evidence="8" id="KW-0411">Iron-sulfur</keyword>
<reference evidence="11 12" key="1">
    <citation type="submission" date="2018-05" db="EMBL/GenBank/DDBJ databases">
        <title>Mucilaginibacter hurinus sp. nov., isolated from briquette warehouse soil.</title>
        <authorList>
            <person name="Choi L."/>
        </authorList>
    </citation>
    <scope>NUCLEOTIDE SEQUENCE [LARGE SCALE GENOMIC DNA]</scope>
    <source>
        <strain evidence="11 12">ZR32</strain>
    </source>
</reference>
<feature type="domain" description="FAD-binding FR-type" evidence="10">
    <location>
        <begin position="1"/>
        <end position="103"/>
    </location>
</feature>
<keyword evidence="6" id="KW-0560">Oxidoreductase</keyword>
<dbReference type="InterPro" id="IPR039261">
    <property type="entry name" value="FNR_nucleotide-bd"/>
</dbReference>
<dbReference type="OrthoDB" id="9801223at2"/>
<sequence>MYKKYKIVRKVKESSLVYSLYLEPLDGAVTEPFLPGQHLMFRFTIPGSDIPLFRYYSFSEIYDPKFYRVSIKKEGVVSSYIFDHLQVGEIVEAKGPQGTFALEVEKDHPVALFAGGIGITPLLSMAKAIALINPARRVALFYGVNDRDNHSFKEEVSALKAYPNIQVHTFYNNVTPADVAGADYDYQGFIDLNLLHSDFKDAQSGYYICGPAPMMHFVENSLLERGVDANQIHMESFASLAAPEETETEVAAGAEGDTTGKEAIKIYYNREGRELEWDSRYRSILEFSEAHDIEIVSGCLFGDCGTCLTTLMKGEVKYMHPTMIEPAAGDCLPCSCVPVTDIVLDV</sequence>
<name>A0A367GL76_9SPHI</name>
<dbReference type="GO" id="GO:0050660">
    <property type="term" value="F:flavin adenine dinucleotide binding"/>
    <property type="evidence" value="ECO:0007669"/>
    <property type="project" value="TreeGrafter"/>
</dbReference>
<protein>
    <recommendedName>
        <fullName evidence="13">Oxidoreductase</fullName>
    </recommendedName>
</protein>
<dbReference type="Proteomes" id="UP000253209">
    <property type="component" value="Unassembled WGS sequence"/>
</dbReference>
<comment type="cofactor">
    <cofactor evidence="1">
        <name>FAD</name>
        <dbReference type="ChEBI" id="CHEBI:57692"/>
    </cofactor>
</comment>
<evidence type="ECO:0000256" key="5">
    <source>
        <dbReference type="ARBA" id="ARBA00022827"/>
    </source>
</evidence>
<dbReference type="SUPFAM" id="SSF52343">
    <property type="entry name" value="Ferredoxin reductase-like, C-terminal NADP-linked domain"/>
    <property type="match status" value="1"/>
</dbReference>
<feature type="domain" description="2Fe-2S ferredoxin-type" evidence="9">
    <location>
        <begin position="262"/>
        <end position="346"/>
    </location>
</feature>
<dbReference type="GO" id="GO:0046872">
    <property type="term" value="F:metal ion binding"/>
    <property type="evidence" value="ECO:0007669"/>
    <property type="project" value="UniProtKB-KW"/>
</dbReference>
<dbReference type="AlphaFoldDB" id="A0A367GL76"/>
<dbReference type="PANTHER" id="PTHR47354:SF8">
    <property type="entry name" value="1,2-PHENYLACETYL-COA EPOXIDASE, SUBUNIT E"/>
    <property type="match status" value="1"/>
</dbReference>
<dbReference type="InterPro" id="IPR017927">
    <property type="entry name" value="FAD-bd_FR_type"/>
</dbReference>
<dbReference type="Pfam" id="PF00111">
    <property type="entry name" value="Fer2"/>
    <property type="match status" value="1"/>
</dbReference>
<evidence type="ECO:0000259" key="9">
    <source>
        <dbReference type="PROSITE" id="PS51085"/>
    </source>
</evidence>
<dbReference type="PRINTS" id="PR00371">
    <property type="entry name" value="FPNCR"/>
</dbReference>
<dbReference type="PROSITE" id="PS51384">
    <property type="entry name" value="FAD_FR"/>
    <property type="match status" value="1"/>
</dbReference>
<dbReference type="InterPro" id="IPR008333">
    <property type="entry name" value="Cbr1-like_FAD-bd_dom"/>
</dbReference>
<keyword evidence="4" id="KW-0479">Metal-binding</keyword>
<dbReference type="InterPro" id="IPR006058">
    <property type="entry name" value="2Fe2S_fd_BS"/>
</dbReference>
<evidence type="ECO:0000259" key="10">
    <source>
        <dbReference type="PROSITE" id="PS51384"/>
    </source>
</evidence>
<dbReference type="PROSITE" id="PS00197">
    <property type="entry name" value="2FE2S_FER_1"/>
    <property type="match status" value="1"/>
</dbReference>
<dbReference type="RefSeq" id="WP_114006325.1">
    <property type="nucleotide sequence ID" value="NZ_QGDC01000010.1"/>
</dbReference>
<evidence type="ECO:0000256" key="6">
    <source>
        <dbReference type="ARBA" id="ARBA00023002"/>
    </source>
</evidence>
<keyword evidence="2" id="KW-0285">Flavoprotein</keyword>
<dbReference type="Gene3D" id="3.40.50.80">
    <property type="entry name" value="Nucleotide-binding domain of ferredoxin-NADP reductase (FNR) module"/>
    <property type="match status" value="1"/>
</dbReference>
<dbReference type="SUPFAM" id="SSF63380">
    <property type="entry name" value="Riboflavin synthase domain-like"/>
    <property type="match status" value="1"/>
</dbReference>
<keyword evidence="5" id="KW-0274">FAD</keyword>
<evidence type="ECO:0000256" key="3">
    <source>
        <dbReference type="ARBA" id="ARBA00022714"/>
    </source>
</evidence>
<dbReference type="InterPro" id="IPR001433">
    <property type="entry name" value="OxRdtase_FAD/NAD-bd"/>
</dbReference>
<evidence type="ECO:0000313" key="12">
    <source>
        <dbReference type="Proteomes" id="UP000253209"/>
    </source>
</evidence>
<dbReference type="CDD" id="cd00207">
    <property type="entry name" value="fer2"/>
    <property type="match status" value="1"/>
</dbReference>
<dbReference type="Gene3D" id="3.10.20.30">
    <property type="match status" value="1"/>
</dbReference>
<organism evidence="11 12">
    <name type="scientific">Mucilaginibacter hurinus</name>
    <dbReference type="NCBI Taxonomy" id="2201324"/>
    <lineage>
        <taxon>Bacteria</taxon>
        <taxon>Pseudomonadati</taxon>
        <taxon>Bacteroidota</taxon>
        <taxon>Sphingobacteriia</taxon>
        <taxon>Sphingobacteriales</taxon>
        <taxon>Sphingobacteriaceae</taxon>
        <taxon>Mucilaginibacter</taxon>
    </lineage>
</organism>
<dbReference type="GO" id="GO:0016491">
    <property type="term" value="F:oxidoreductase activity"/>
    <property type="evidence" value="ECO:0007669"/>
    <property type="project" value="UniProtKB-KW"/>
</dbReference>
<dbReference type="Pfam" id="PF00970">
    <property type="entry name" value="FAD_binding_6"/>
    <property type="match status" value="1"/>
</dbReference>
<dbReference type="PANTHER" id="PTHR47354">
    <property type="entry name" value="NADH OXIDOREDUCTASE HCR"/>
    <property type="match status" value="1"/>
</dbReference>
<dbReference type="InterPro" id="IPR012675">
    <property type="entry name" value="Beta-grasp_dom_sf"/>
</dbReference>
<keyword evidence="12" id="KW-1185">Reference proteome</keyword>
<dbReference type="PRINTS" id="PR00410">
    <property type="entry name" value="PHEHYDRXLASE"/>
</dbReference>
<evidence type="ECO:0008006" key="13">
    <source>
        <dbReference type="Google" id="ProtNLM"/>
    </source>
</evidence>
<evidence type="ECO:0000256" key="1">
    <source>
        <dbReference type="ARBA" id="ARBA00001974"/>
    </source>
</evidence>
<dbReference type="EMBL" id="QGDC01000010">
    <property type="protein sequence ID" value="RCH53755.1"/>
    <property type="molecule type" value="Genomic_DNA"/>
</dbReference>
<dbReference type="CDD" id="cd06184">
    <property type="entry name" value="flavohem_like_fad_nad_binding"/>
    <property type="match status" value="1"/>
</dbReference>
<dbReference type="InterPro" id="IPR036010">
    <property type="entry name" value="2Fe-2S_ferredoxin-like_sf"/>
</dbReference>